<dbReference type="VEuPathDB" id="TrichDB:TRFO_39644"/>
<dbReference type="Gene3D" id="1.10.10.10">
    <property type="entry name" value="Winged helix-like DNA-binding domain superfamily/Winged helix DNA-binding domain"/>
    <property type="match status" value="1"/>
</dbReference>
<reference evidence="2" key="1">
    <citation type="submission" date="2016-10" db="EMBL/GenBank/DDBJ databases">
        <authorList>
            <person name="Benchimol M."/>
            <person name="Almeida L.G."/>
            <person name="Vasconcelos A.T."/>
            <person name="Perreira-Neves A."/>
            <person name="Rosa I.A."/>
            <person name="Tasca T."/>
            <person name="Bogo M.R."/>
            <person name="de Souza W."/>
        </authorList>
    </citation>
    <scope>NUCLEOTIDE SEQUENCE [LARGE SCALE GENOMIC DNA]</scope>
    <source>
        <strain evidence="2">K</strain>
    </source>
</reference>
<dbReference type="RefSeq" id="XP_068347293.1">
    <property type="nucleotide sequence ID" value="XM_068512766.1"/>
</dbReference>
<feature type="region of interest" description="Disordered" evidence="1">
    <location>
        <begin position="449"/>
        <end position="468"/>
    </location>
</feature>
<dbReference type="Proteomes" id="UP000179807">
    <property type="component" value="Unassembled WGS sequence"/>
</dbReference>
<dbReference type="EMBL" id="MLAK01001343">
    <property type="protein sequence ID" value="OHS94156.1"/>
    <property type="molecule type" value="Genomic_DNA"/>
</dbReference>
<evidence type="ECO:0000313" key="3">
    <source>
        <dbReference type="Proteomes" id="UP000179807"/>
    </source>
</evidence>
<protein>
    <recommendedName>
        <fullName evidence="4">Initiator binding domain-containing protein</fullName>
    </recommendedName>
</protein>
<name>A0A1J4JA72_9EUKA</name>
<keyword evidence="3" id="KW-1185">Reference proteome</keyword>
<evidence type="ECO:0000256" key="1">
    <source>
        <dbReference type="SAM" id="MobiDB-lite"/>
    </source>
</evidence>
<feature type="compositionally biased region" description="Polar residues" evidence="1">
    <location>
        <begin position="457"/>
        <end position="468"/>
    </location>
</feature>
<organism evidence="2 3">
    <name type="scientific">Tritrichomonas foetus</name>
    <dbReference type="NCBI Taxonomy" id="1144522"/>
    <lineage>
        <taxon>Eukaryota</taxon>
        <taxon>Metamonada</taxon>
        <taxon>Parabasalia</taxon>
        <taxon>Tritrichomonadida</taxon>
        <taxon>Tritrichomonadidae</taxon>
        <taxon>Tritrichomonas</taxon>
    </lineage>
</organism>
<dbReference type="InterPro" id="IPR036388">
    <property type="entry name" value="WH-like_DNA-bd_sf"/>
</dbReference>
<evidence type="ECO:0000313" key="2">
    <source>
        <dbReference type="EMBL" id="OHS94156.1"/>
    </source>
</evidence>
<dbReference type="AlphaFoldDB" id="A0A1J4JA72"/>
<proteinExistence type="predicted"/>
<sequence>MNNPGILTNASPTYQENGHRRILPSIETAFLQFDQPRFSLRRNERFNDIDQSVHDTTNASKKCTDSISQMNSSQIHDLSQHEYPPEKIIPNQCNLSNDDQIHNSHHNKTSNLQNNFHCEVKNDMMKIEPQPDNPKLFTNLNGANENTGANDSIMTSHRRYYRNDAPKKLIQKSSDKKEKLNYLQNGNFQKRENSHYTTDSNHLPPPNYNEIQSNLNSNQYHQNSNDFILNTNQNNIINNMLIRNYPNIKIDQTASAAQLLCSMNTFDSANDQQLNSHITSRNNNGQISLPTNSNGFLNTVSGLSASYQNAQNQQNIQNSSNFHNSSNVHQNVQNFPNRSSISNLHGTATLSAFQIDQNSPQIPNFPNDVQNPYQQQIHTQISNQFQQQPQIHQQMIVHPIQHGILQAMNQSQQQQEYYLSSPLTICYTILPQQNIQTLQQNIPQNIPQNTPQNIQQSAQIPPNGTSASGSMSNFYENQEWLSKMAQDNQARVAGTPTMTVNNQAVSPPLSNSGSSSLGKVLIDPLKLGFMPKDKWLSGPITVERLKTEFFSARSSKALRFEYKLWNALTLTKHYPELFGEIGVCWVARQMIMVHRDVFGRLLNVTRPSVALFSSCGAFMTHGFRELTLREARELIKNKYLLPNIDESIVRLFIHKTNEFTEDSTCNDIVKCKWNNEARIKIKKKDL</sequence>
<evidence type="ECO:0008006" key="4">
    <source>
        <dbReference type="Google" id="ProtNLM"/>
    </source>
</evidence>
<gene>
    <name evidence="2" type="ORF">TRFO_39644</name>
</gene>
<comment type="caution">
    <text evidence="2">The sequence shown here is derived from an EMBL/GenBank/DDBJ whole genome shotgun (WGS) entry which is preliminary data.</text>
</comment>
<dbReference type="GeneID" id="94847470"/>
<accession>A0A1J4JA72</accession>